<gene>
    <name evidence="1" type="ORF">ACHKAR_04860</name>
</gene>
<reference evidence="1 2" key="1">
    <citation type="journal article" date="2013" name="Int. J. Syst. Evol. Microbiol.">
        <title>Marinoscillum luteum sp. nov., isolated from marine sediment.</title>
        <authorList>
            <person name="Cha I.T."/>
            <person name="Park S.J."/>
            <person name="Kim S.J."/>
            <person name="Kim J.G."/>
            <person name="Jung M.Y."/>
            <person name="Shin K.S."/>
            <person name="Kwon K.K."/>
            <person name="Yang S.H."/>
            <person name="Seo Y.S."/>
            <person name="Rhee S.K."/>
        </authorList>
    </citation>
    <scope>NUCLEOTIDE SEQUENCE [LARGE SCALE GENOMIC DNA]</scope>
    <source>
        <strain evidence="1 2">KCTC 23939</strain>
    </source>
</reference>
<dbReference type="SUPFAM" id="SSF46785">
    <property type="entry name" value="Winged helix' DNA-binding domain"/>
    <property type="match status" value="1"/>
</dbReference>
<name>A0ABW7N5S4_9BACT</name>
<evidence type="ECO:0000313" key="2">
    <source>
        <dbReference type="Proteomes" id="UP001610063"/>
    </source>
</evidence>
<dbReference type="Proteomes" id="UP001610063">
    <property type="component" value="Unassembled WGS sequence"/>
</dbReference>
<dbReference type="Pfam" id="PF01475">
    <property type="entry name" value="FUR"/>
    <property type="match status" value="1"/>
</dbReference>
<dbReference type="RefSeq" id="WP_159580997.1">
    <property type="nucleotide sequence ID" value="NZ_JBIPKE010000013.1"/>
</dbReference>
<dbReference type="InterPro" id="IPR036388">
    <property type="entry name" value="WH-like_DNA-bd_sf"/>
</dbReference>
<dbReference type="PANTHER" id="PTHR33202:SF7">
    <property type="entry name" value="FERRIC UPTAKE REGULATION PROTEIN"/>
    <property type="match status" value="1"/>
</dbReference>
<dbReference type="Gene3D" id="1.10.10.10">
    <property type="entry name" value="Winged helix-like DNA-binding domain superfamily/Winged helix DNA-binding domain"/>
    <property type="match status" value="1"/>
</dbReference>
<organism evidence="1 2">
    <name type="scientific">Marinoscillum luteum</name>
    <dbReference type="NCBI Taxonomy" id="861051"/>
    <lineage>
        <taxon>Bacteria</taxon>
        <taxon>Pseudomonadati</taxon>
        <taxon>Bacteroidota</taxon>
        <taxon>Cytophagia</taxon>
        <taxon>Cytophagales</taxon>
        <taxon>Reichenbachiellaceae</taxon>
        <taxon>Marinoscillum</taxon>
    </lineage>
</organism>
<sequence>MKYSELKQILKNHKLRVTDSRMDVLEHFLTHKKALSFKDLEEKFSTYDRVTLYRTLNSFTENGVLHKIPDDSGFATFGVCYDTCSSDHHHHNHMHFKCNECGKIECVDEHLPVIELPGYQIQEANLILNGICKSCGEA</sequence>
<keyword evidence="2" id="KW-1185">Reference proteome</keyword>
<accession>A0ABW7N5S4</accession>
<comment type="caution">
    <text evidence="1">The sequence shown here is derived from an EMBL/GenBank/DDBJ whole genome shotgun (WGS) entry which is preliminary data.</text>
</comment>
<dbReference type="InterPro" id="IPR036390">
    <property type="entry name" value="WH_DNA-bd_sf"/>
</dbReference>
<evidence type="ECO:0000313" key="1">
    <source>
        <dbReference type="EMBL" id="MFH6982755.1"/>
    </source>
</evidence>
<proteinExistence type="predicted"/>
<dbReference type="InterPro" id="IPR002481">
    <property type="entry name" value="FUR"/>
</dbReference>
<dbReference type="PANTHER" id="PTHR33202">
    <property type="entry name" value="ZINC UPTAKE REGULATION PROTEIN"/>
    <property type="match status" value="1"/>
</dbReference>
<dbReference type="EMBL" id="JBIPKE010000013">
    <property type="protein sequence ID" value="MFH6982755.1"/>
    <property type="molecule type" value="Genomic_DNA"/>
</dbReference>
<protein>
    <submittedName>
        <fullName evidence="1">Fur family transcriptional regulator</fullName>
    </submittedName>
</protein>